<dbReference type="AlphaFoldDB" id="A0A7J7WZZ8"/>
<evidence type="ECO:0000313" key="2">
    <source>
        <dbReference type="Proteomes" id="UP000558488"/>
    </source>
</evidence>
<dbReference type="Proteomes" id="UP000558488">
    <property type="component" value="Unassembled WGS sequence"/>
</dbReference>
<keyword evidence="2" id="KW-1185">Reference proteome</keyword>
<proteinExistence type="predicted"/>
<organism evidence="1 2">
    <name type="scientific">Pipistrellus kuhlii</name>
    <name type="common">Kuhl's pipistrelle</name>
    <dbReference type="NCBI Taxonomy" id="59472"/>
    <lineage>
        <taxon>Eukaryota</taxon>
        <taxon>Metazoa</taxon>
        <taxon>Chordata</taxon>
        <taxon>Craniata</taxon>
        <taxon>Vertebrata</taxon>
        <taxon>Euteleostomi</taxon>
        <taxon>Mammalia</taxon>
        <taxon>Eutheria</taxon>
        <taxon>Laurasiatheria</taxon>
        <taxon>Chiroptera</taxon>
        <taxon>Yangochiroptera</taxon>
        <taxon>Vespertilionidae</taxon>
        <taxon>Pipistrellus</taxon>
    </lineage>
</organism>
<name>A0A7J7WZZ8_PIPKU</name>
<evidence type="ECO:0000313" key="1">
    <source>
        <dbReference type="EMBL" id="KAF6343003.1"/>
    </source>
</evidence>
<protein>
    <submittedName>
        <fullName evidence="1">Uncharacterized protein</fullName>
    </submittedName>
</protein>
<reference evidence="1 2" key="1">
    <citation type="journal article" date="2020" name="Nature">
        <title>Six reference-quality genomes reveal evolution of bat adaptations.</title>
        <authorList>
            <person name="Jebb D."/>
            <person name="Huang Z."/>
            <person name="Pippel M."/>
            <person name="Hughes G.M."/>
            <person name="Lavrichenko K."/>
            <person name="Devanna P."/>
            <person name="Winkler S."/>
            <person name="Jermiin L.S."/>
            <person name="Skirmuntt E.C."/>
            <person name="Katzourakis A."/>
            <person name="Burkitt-Gray L."/>
            <person name="Ray D.A."/>
            <person name="Sullivan K.A.M."/>
            <person name="Roscito J.G."/>
            <person name="Kirilenko B.M."/>
            <person name="Davalos L.M."/>
            <person name="Corthals A.P."/>
            <person name="Power M.L."/>
            <person name="Jones G."/>
            <person name="Ransome R.D."/>
            <person name="Dechmann D.K.N."/>
            <person name="Locatelli A.G."/>
            <person name="Puechmaille S.J."/>
            <person name="Fedrigo O."/>
            <person name="Jarvis E.D."/>
            <person name="Hiller M."/>
            <person name="Vernes S.C."/>
            <person name="Myers E.W."/>
            <person name="Teeling E.C."/>
        </authorList>
    </citation>
    <scope>NUCLEOTIDE SEQUENCE [LARGE SCALE GENOMIC DNA]</scope>
    <source>
        <strain evidence="1">MPipKuh1</strain>
        <tissue evidence="1">Flight muscle</tissue>
    </source>
</reference>
<sequence>MKASPGSGMCLEQTRWKGNSEMPLHSPGVQEGSAQGACPGSCGPFPGVHRVLLEGERMLVENPLHCLPFMEHPLCQTYAWCLVHKANKAGMVPDFMEFSTKIKVRLKYIMTLCGKCFKGNRNIQRT</sequence>
<comment type="caution">
    <text evidence="1">The sequence shown here is derived from an EMBL/GenBank/DDBJ whole genome shotgun (WGS) entry which is preliminary data.</text>
</comment>
<gene>
    <name evidence="1" type="ORF">mPipKuh1_010734</name>
</gene>
<dbReference type="EMBL" id="JACAGB010000009">
    <property type="protein sequence ID" value="KAF6343003.1"/>
    <property type="molecule type" value="Genomic_DNA"/>
</dbReference>
<accession>A0A7J7WZZ8</accession>